<dbReference type="Gene3D" id="2.40.100.10">
    <property type="entry name" value="Cyclophilin-like"/>
    <property type="match status" value="1"/>
</dbReference>
<proteinExistence type="predicted"/>
<evidence type="ECO:0000259" key="4">
    <source>
        <dbReference type="SMART" id="SM00796"/>
    </source>
</evidence>
<protein>
    <recommendedName>
        <fullName evidence="4">Carboxyltransferase domain-containing protein</fullName>
    </recommendedName>
</protein>
<dbReference type="InterPro" id="IPR003833">
    <property type="entry name" value="CT_C_D"/>
</dbReference>
<keyword evidence="3" id="KW-0067">ATP-binding</keyword>
<organism evidence="5 6">
    <name type="scientific">Marinobacterium nitratireducens</name>
    <dbReference type="NCBI Taxonomy" id="518897"/>
    <lineage>
        <taxon>Bacteria</taxon>
        <taxon>Pseudomonadati</taxon>
        <taxon>Pseudomonadota</taxon>
        <taxon>Gammaproteobacteria</taxon>
        <taxon>Oceanospirillales</taxon>
        <taxon>Oceanospirillaceae</taxon>
        <taxon>Marinobacterium</taxon>
    </lineage>
</organism>
<comment type="caution">
    <text evidence="5">The sequence shown here is derived from an EMBL/GenBank/DDBJ whole genome shotgun (WGS) entry which is preliminary data.</text>
</comment>
<dbReference type="SUPFAM" id="SSF50891">
    <property type="entry name" value="Cyclophilin-like"/>
    <property type="match status" value="1"/>
</dbReference>
<dbReference type="NCBIfam" id="TIGR00370">
    <property type="entry name" value="5-oxoprolinase subunit PxpB"/>
    <property type="match status" value="1"/>
</dbReference>
<keyword evidence="6" id="KW-1185">Reference proteome</keyword>
<evidence type="ECO:0000313" key="5">
    <source>
        <dbReference type="EMBL" id="GGO81177.1"/>
    </source>
</evidence>
<dbReference type="PANTHER" id="PTHR34698">
    <property type="entry name" value="5-OXOPROLINASE SUBUNIT B"/>
    <property type="match status" value="1"/>
</dbReference>
<keyword evidence="1" id="KW-0547">Nucleotide-binding</keyword>
<dbReference type="Proteomes" id="UP000599578">
    <property type="component" value="Unassembled WGS sequence"/>
</dbReference>
<keyword evidence="2" id="KW-0378">Hydrolase</keyword>
<dbReference type="AlphaFoldDB" id="A0A918DRI7"/>
<evidence type="ECO:0000313" key="6">
    <source>
        <dbReference type="Proteomes" id="UP000599578"/>
    </source>
</evidence>
<evidence type="ECO:0000256" key="2">
    <source>
        <dbReference type="ARBA" id="ARBA00022801"/>
    </source>
</evidence>
<dbReference type="SUPFAM" id="SSF160467">
    <property type="entry name" value="PH0987 N-terminal domain-like"/>
    <property type="match status" value="1"/>
</dbReference>
<dbReference type="Gene3D" id="3.30.1360.40">
    <property type="match status" value="1"/>
</dbReference>
<dbReference type="GO" id="GO:0016787">
    <property type="term" value="F:hydrolase activity"/>
    <property type="evidence" value="ECO:0007669"/>
    <property type="project" value="UniProtKB-KW"/>
</dbReference>
<name>A0A918DRI7_9GAMM</name>
<accession>A0A918DRI7</accession>
<dbReference type="Pfam" id="PF02682">
    <property type="entry name" value="CT_C_D"/>
    <property type="match status" value="1"/>
</dbReference>
<dbReference type="GO" id="GO:0005524">
    <property type="term" value="F:ATP binding"/>
    <property type="evidence" value="ECO:0007669"/>
    <property type="project" value="UniProtKB-KW"/>
</dbReference>
<sequence>MKPEIRLASVDSLLILLGERADAATSARVAAAAALIRQELAPVVTDLVPSYASILLSFDLRRDTATALGQRLESLLDDLEGAAATEAGRLVTLPVWYDPRVGPDLEALAERHGMTVGKLIDLHASPEYRVFAIGFSPGFGYLGEVDARIATPRRDTPRTRVPAGSVALAERQTAVYPQASPGGWHLLGRCPLAMFDPEVPPHLRIGVGDRVRFEPVSERDYRRLLELPA</sequence>
<dbReference type="PANTHER" id="PTHR34698:SF2">
    <property type="entry name" value="5-OXOPROLINASE SUBUNIT B"/>
    <property type="match status" value="1"/>
</dbReference>
<evidence type="ECO:0000256" key="3">
    <source>
        <dbReference type="ARBA" id="ARBA00022840"/>
    </source>
</evidence>
<dbReference type="InterPro" id="IPR010016">
    <property type="entry name" value="PxpB"/>
</dbReference>
<dbReference type="EMBL" id="BMLT01000004">
    <property type="protein sequence ID" value="GGO81177.1"/>
    <property type="molecule type" value="Genomic_DNA"/>
</dbReference>
<reference evidence="5 6" key="1">
    <citation type="journal article" date="2014" name="Int. J. Syst. Evol. Microbiol.">
        <title>Complete genome sequence of Corynebacterium casei LMG S-19264T (=DSM 44701T), isolated from a smear-ripened cheese.</title>
        <authorList>
            <consortium name="US DOE Joint Genome Institute (JGI-PGF)"/>
            <person name="Walter F."/>
            <person name="Albersmeier A."/>
            <person name="Kalinowski J."/>
            <person name="Ruckert C."/>
        </authorList>
    </citation>
    <scope>NUCLEOTIDE SEQUENCE [LARGE SCALE GENOMIC DNA]</scope>
    <source>
        <strain evidence="5 6">CGMCC 1.7286</strain>
    </source>
</reference>
<dbReference type="InterPro" id="IPR029000">
    <property type="entry name" value="Cyclophilin-like_dom_sf"/>
</dbReference>
<gene>
    <name evidence="5" type="ORF">GCM10011348_19630</name>
</gene>
<dbReference type="RefSeq" id="WP_188860406.1">
    <property type="nucleotide sequence ID" value="NZ_BMLT01000004.1"/>
</dbReference>
<feature type="domain" description="Carboxyltransferase" evidence="4">
    <location>
        <begin position="3"/>
        <end position="204"/>
    </location>
</feature>
<evidence type="ECO:0000256" key="1">
    <source>
        <dbReference type="ARBA" id="ARBA00022741"/>
    </source>
</evidence>
<dbReference type="SMART" id="SM00796">
    <property type="entry name" value="AHS1"/>
    <property type="match status" value="1"/>
</dbReference>